<dbReference type="HOGENOM" id="CLU_2021327_0_0_1"/>
<dbReference type="PANTHER" id="PTHR47959">
    <property type="entry name" value="ATP-DEPENDENT RNA HELICASE RHLE-RELATED"/>
    <property type="match status" value="1"/>
</dbReference>
<evidence type="ECO:0000256" key="1">
    <source>
        <dbReference type="ARBA" id="ARBA00022741"/>
    </source>
</evidence>
<dbReference type="eggNOG" id="KOG0337">
    <property type="taxonomic scope" value="Eukaryota"/>
</dbReference>
<dbReference type="EnsemblProtists" id="EOD14004">
    <property type="protein sequence ID" value="EOD14004"/>
    <property type="gene ID" value="EMIHUDRAFT_124394"/>
</dbReference>
<sequence>MVGWERLGVRLPAALARGLESAGLRHPSAIQRAAAPRIFAGESVAVHAETGSGKTLACLVPLLARCRPGVPRQVLVVVPSHQLALQTRDAADALRVDGVPTAELLGPGAGRGVRRRSRSSAAE</sequence>
<dbReference type="Proteomes" id="UP000013827">
    <property type="component" value="Unassembled WGS sequence"/>
</dbReference>
<evidence type="ECO:0000259" key="5">
    <source>
        <dbReference type="Pfam" id="PF00270"/>
    </source>
</evidence>
<keyword evidence="2" id="KW-0378">Hydrolase</keyword>
<evidence type="ECO:0000256" key="3">
    <source>
        <dbReference type="ARBA" id="ARBA00022806"/>
    </source>
</evidence>
<dbReference type="GO" id="GO:0005524">
    <property type="term" value="F:ATP binding"/>
    <property type="evidence" value="ECO:0007669"/>
    <property type="project" value="UniProtKB-KW"/>
</dbReference>
<feature type="domain" description="DEAD/DEAH-box helicase" evidence="5">
    <location>
        <begin position="29"/>
        <end position="91"/>
    </location>
</feature>
<dbReference type="AlphaFoldDB" id="A0A0D3IRW9"/>
<dbReference type="KEGG" id="ehx:EMIHUDRAFT_124394"/>
<dbReference type="PaxDb" id="2903-EOD14004"/>
<evidence type="ECO:0000313" key="7">
    <source>
        <dbReference type="Proteomes" id="UP000013827"/>
    </source>
</evidence>
<dbReference type="GO" id="GO:0016787">
    <property type="term" value="F:hydrolase activity"/>
    <property type="evidence" value="ECO:0007669"/>
    <property type="project" value="UniProtKB-KW"/>
</dbReference>
<proteinExistence type="predicted"/>
<dbReference type="RefSeq" id="XP_005766433.1">
    <property type="nucleotide sequence ID" value="XM_005766376.1"/>
</dbReference>
<keyword evidence="3" id="KW-0347">Helicase</keyword>
<dbReference type="InterPro" id="IPR011545">
    <property type="entry name" value="DEAD/DEAH_box_helicase_dom"/>
</dbReference>
<name>A0A0D3IRW9_EMIH1</name>
<evidence type="ECO:0000313" key="6">
    <source>
        <dbReference type="EnsemblProtists" id="EOD14004"/>
    </source>
</evidence>
<dbReference type="GO" id="GO:0003724">
    <property type="term" value="F:RNA helicase activity"/>
    <property type="evidence" value="ECO:0007669"/>
    <property type="project" value="TreeGrafter"/>
</dbReference>
<accession>A0A0D3IRW9</accession>
<keyword evidence="1" id="KW-0547">Nucleotide-binding</keyword>
<dbReference type="GO" id="GO:0005829">
    <property type="term" value="C:cytosol"/>
    <property type="evidence" value="ECO:0007669"/>
    <property type="project" value="TreeGrafter"/>
</dbReference>
<organism evidence="6 7">
    <name type="scientific">Emiliania huxleyi (strain CCMP1516)</name>
    <dbReference type="NCBI Taxonomy" id="280463"/>
    <lineage>
        <taxon>Eukaryota</taxon>
        <taxon>Haptista</taxon>
        <taxon>Haptophyta</taxon>
        <taxon>Prymnesiophyceae</taxon>
        <taxon>Isochrysidales</taxon>
        <taxon>Noelaerhabdaceae</taxon>
        <taxon>Emiliania</taxon>
    </lineage>
</organism>
<reference evidence="7" key="1">
    <citation type="journal article" date="2013" name="Nature">
        <title>Pan genome of the phytoplankton Emiliania underpins its global distribution.</title>
        <authorList>
            <person name="Read B.A."/>
            <person name="Kegel J."/>
            <person name="Klute M.J."/>
            <person name="Kuo A."/>
            <person name="Lefebvre S.C."/>
            <person name="Maumus F."/>
            <person name="Mayer C."/>
            <person name="Miller J."/>
            <person name="Monier A."/>
            <person name="Salamov A."/>
            <person name="Young J."/>
            <person name="Aguilar M."/>
            <person name="Claverie J.M."/>
            <person name="Frickenhaus S."/>
            <person name="Gonzalez K."/>
            <person name="Herman E.K."/>
            <person name="Lin Y.C."/>
            <person name="Napier J."/>
            <person name="Ogata H."/>
            <person name="Sarno A.F."/>
            <person name="Shmutz J."/>
            <person name="Schroeder D."/>
            <person name="de Vargas C."/>
            <person name="Verret F."/>
            <person name="von Dassow P."/>
            <person name="Valentin K."/>
            <person name="Van de Peer Y."/>
            <person name="Wheeler G."/>
            <person name="Dacks J.B."/>
            <person name="Delwiche C.F."/>
            <person name="Dyhrman S.T."/>
            <person name="Glockner G."/>
            <person name="John U."/>
            <person name="Richards T."/>
            <person name="Worden A.Z."/>
            <person name="Zhang X."/>
            <person name="Grigoriev I.V."/>
            <person name="Allen A.E."/>
            <person name="Bidle K."/>
            <person name="Borodovsky M."/>
            <person name="Bowler C."/>
            <person name="Brownlee C."/>
            <person name="Cock J.M."/>
            <person name="Elias M."/>
            <person name="Gladyshev V.N."/>
            <person name="Groth M."/>
            <person name="Guda C."/>
            <person name="Hadaegh A."/>
            <person name="Iglesias-Rodriguez M.D."/>
            <person name="Jenkins J."/>
            <person name="Jones B.M."/>
            <person name="Lawson T."/>
            <person name="Leese F."/>
            <person name="Lindquist E."/>
            <person name="Lobanov A."/>
            <person name="Lomsadze A."/>
            <person name="Malik S.B."/>
            <person name="Marsh M.E."/>
            <person name="Mackinder L."/>
            <person name="Mock T."/>
            <person name="Mueller-Roeber B."/>
            <person name="Pagarete A."/>
            <person name="Parker M."/>
            <person name="Probert I."/>
            <person name="Quesneville H."/>
            <person name="Raines C."/>
            <person name="Rensing S.A."/>
            <person name="Riano-Pachon D.M."/>
            <person name="Richier S."/>
            <person name="Rokitta S."/>
            <person name="Shiraiwa Y."/>
            <person name="Soanes D.M."/>
            <person name="van der Giezen M."/>
            <person name="Wahlund T.M."/>
            <person name="Williams B."/>
            <person name="Wilson W."/>
            <person name="Wolfe G."/>
            <person name="Wurch L.L."/>
        </authorList>
    </citation>
    <scope>NUCLEOTIDE SEQUENCE</scope>
</reference>
<dbReference type="Gene3D" id="3.40.50.300">
    <property type="entry name" value="P-loop containing nucleotide triphosphate hydrolases"/>
    <property type="match status" value="1"/>
</dbReference>
<dbReference type="GO" id="GO:0003676">
    <property type="term" value="F:nucleic acid binding"/>
    <property type="evidence" value="ECO:0007669"/>
    <property type="project" value="InterPro"/>
</dbReference>
<keyword evidence="4" id="KW-0067">ATP-binding</keyword>
<dbReference type="STRING" id="2903.R1DZB7"/>
<dbReference type="SUPFAM" id="SSF52540">
    <property type="entry name" value="P-loop containing nucleoside triphosphate hydrolases"/>
    <property type="match status" value="1"/>
</dbReference>
<protein>
    <recommendedName>
        <fullName evidence="5">DEAD/DEAH-box helicase domain-containing protein</fullName>
    </recommendedName>
</protein>
<dbReference type="InterPro" id="IPR050079">
    <property type="entry name" value="DEAD_box_RNA_helicase"/>
</dbReference>
<dbReference type="InterPro" id="IPR027417">
    <property type="entry name" value="P-loop_NTPase"/>
</dbReference>
<evidence type="ECO:0000256" key="4">
    <source>
        <dbReference type="ARBA" id="ARBA00022840"/>
    </source>
</evidence>
<dbReference type="GeneID" id="17260155"/>
<keyword evidence="7" id="KW-1185">Reference proteome</keyword>
<reference evidence="6" key="2">
    <citation type="submission" date="2024-10" db="UniProtKB">
        <authorList>
            <consortium name="EnsemblProtists"/>
        </authorList>
    </citation>
    <scope>IDENTIFICATION</scope>
</reference>
<dbReference type="Pfam" id="PF00270">
    <property type="entry name" value="DEAD"/>
    <property type="match status" value="1"/>
</dbReference>
<evidence type="ECO:0000256" key="2">
    <source>
        <dbReference type="ARBA" id="ARBA00022801"/>
    </source>
</evidence>
<dbReference type="PANTHER" id="PTHR47959:SF2">
    <property type="entry name" value="ATP-DEPENDENT RNA HELICASE DEAD BOX FAMILY"/>
    <property type="match status" value="1"/>
</dbReference>